<organism evidence="2 3">
    <name type="scientific">Aspergillus nanangensis</name>
    <dbReference type="NCBI Taxonomy" id="2582783"/>
    <lineage>
        <taxon>Eukaryota</taxon>
        <taxon>Fungi</taxon>
        <taxon>Dikarya</taxon>
        <taxon>Ascomycota</taxon>
        <taxon>Pezizomycotina</taxon>
        <taxon>Eurotiomycetes</taxon>
        <taxon>Eurotiomycetidae</taxon>
        <taxon>Eurotiales</taxon>
        <taxon>Aspergillaceae</taxon>
        <taxon>Aspergillus</taxon>
        <taxon>Aspergillus subgen. Circumdati</taxon>
    </lineage>
</organism>
<dbReference type="SUPFAM" id="SSF52540">
    <property type="entry name" value="P-loop containing nucleoside triphosphate hydrolases"/>
    <property type="match status" value="1"/>
</dbReference>
<dbReference type="Proteomes" id="UP001194746">
    <property type="component" value="Unassembled WGS sequence"/>
</dbReference>
<keyword evidence="1" id="KW-0812">Transmembrane</keyword>
<gene>
    <name evidence="2" type="ORF">FE257_007108</name>
</gene>
<proteinExistence type="predicted"/>
<dbReference type="Gene3D" id="3.40.50.300">
    <property type="entry name" value="P-loop containing nucleotide triphosphate hydrolases"/>
    <property type="match status" value="1"/>
</dbReference>
<keyword evidence="1" id="KW-1133">Transmembrane helix</keyword>
<accession>A0AAD4GUF3</accession>
<evidence type="ECO:0008006" key="4">
    <source>
        <dbReference type="Google" id="ProtNLM"/>
    </source>
</evidence>
<evidence type="ECO:0000313" key="2">
    <source>
        <dbReference type="EMBL" id="KAF9889600.1"/>
    </source>
</evidence>
<reference evidence="2" key="1">
    <citation type="journal article" date="2019" name="Beilstein J. Org. Chem.">
        <title>Nanangenines: drimane sesquiterpenoids as the dominant metabolite cohort of a novel Australian fungus, Aspergillus nanangensis.</title>
        <authorList>
            <person name="Lacey H.J."/>
            <person name="Gilchrist C.L.M."/>
            <person name="Crombie A."/>
            <person name="Kalaitzis J.A."/>
            <person name="Vuong D."/>
            <person name="Rutledge P.J."/>
            <person name="Turner P."/>
            <person name="Pitt J.I."/>
            <person name="Lacey E."/>
            <person name="Chooi Y.H."/>
            <person name="Piggott A.M."/>
        </authorList>
    </citation>
    <scope>NUCLEOTIDE SEQUENCE</scope>
    <source>
        <strain evidence="2">MST-FP2251</strain>
    </source>
</reference>
<dbReference type="EMBL" id="VCAU01000034">
    <property type="protein sequence ID" value="KAF9889600.1"/>
    <property type="molecule type" value="Genomic_DNA"/>
</dbReference>
<sequence length="303" mass="35106">MSREIDRLAQPVDKKKMRVIIPSCSRTGTMGLYFAMQILGYRAYHMYEMMQSGGLLHMKIIAEAIIANRNRLSGIKRYEREDVDKWMANYDVSATHDRWTSQTVDNTQRHKCFIEVMTYIGPRALEGYAADPDVKFILTERDPDAWVKSFNKTAGQNVTMATTFPLNVLKHFNTNLGCFFHLNQLAYWSMSDKTMPGDPDNEATLRKNYVEYIRSVKEILPKDRSLFIKLEEGLGWEQICPFLDVPIPDQEYPRGNEPEKFEKVAKFFLEPWMRDAAFKVGAVVVSAIGTAGYLGWKYYNFQR</sequence>
<dbReference type="PANTHER" id="PTHR36978:SF4">
    <property type="entry name" value="P-LOOP CONTAINING NUCLEOSIDE TRIPHOSPHATE HYDROLASE PROTEIN"/>
    <property type="match status" value="1"/>
</dbReference>
<dbReference type="InterPro" id="IPR027417">
    <property type="entry name" value="P-loop_NTPase"/>
</dbReference>
<reference evidence="2" key="2">
    <citation type="submission" date="2020-02" db="EMBL/GenBank/DDBJ databases">
        <authorList>
            <person name="Gilchrist C.L.M."/>
            <person name="Chooi Y.-H."/>
        </authorList>
    </citation>
    <scope>NUCLEOTIDE SEQUENCE</scope>
    <source>
        <strain evidence="2">MST-FP2251</strain>
    </source>
</reference>
<comment type="caution">
    <text evidence="2">The sequence shown here is derived from an EMBL/GenBank/DDBJ whole genome shotgun (WGS) entry which is preliminary data.</text>
</comment>
<evidence type="ECO:0000313" key="3">
    <source>
        <dbReference type="Proteomes" id="UP001194746"/>
    </source>
</evidence>
<dbReference type="AlphaFoldDB" id="A0AAD4GUF3"/>
<dbReference type="PANTHER" id="PTHR36978">
    <property type="entry name" value="P-LOOP CONTAINING NUCLEOTIDE TRIPHOSPHATE HYDROLASE"/>
    <property type="match status" value="1"/>
</dbReference>
<feature type="transmembrane region" description="Helical" evidence="1">
    <location>
        <begin position="276"/>
        <end position="296"/>
    </location>
</feature>
<dbReference type="InterPro" id="IPR040632">
    <property type="entry name" value="Sulfotransfer_4"/>
</dbReference>
<name>A0AAD4GUF3_ASPNN</name>
<dbReference type="Pfam" id="PF17784">
    <property type="entry name" value="Sulfotransfer_4"/>
    <property type="match status" value="1"/>
</dbReference>
<keyword evidence="3" id="KW-1185">Reference proteome</keyword>
<evidence type="ECO:0000256" key="1">
    <source>
        <dbReference type="SAM" id="Phobius"/>
    </source>
</evidence>
<keyword evidence="1" id="KW-0472">Membrane</keyword>
<protein>
    <recommendedName>
        <fullName evidence="4">P-loop containing nucleoside triphosphate hydrolase protein</fullName>
    </recommendedName>
</protein>